<proteinExistence type="predicted"/>
<evidence type="ECO:0000313" key="1">
    <source>
        <dbReference type="EMBL" id="SBV93356.1"/>
    </source>
</evidence>
<reference evidence="1" key="1">
    <citation type="submission" date="2016-04" db="EMBL/GenBank/DDBJ databases">
        <authorList>
            <person name="Evans L.H."/>
            <person name="Alamgir A."/>
            <person name="Owens N."/>
            <person name="Weber N.D."/>
            <person name="Virtaneva K."/>
            <person name="Barbian K."/>
            <person name="Babar A."/>
            <person name="Rosenke K."/>
        </authorList>
    </citation>
    <scope>NUCLEOTIDE SEQUENCE</scope>
    <source>
        <strain evidence="1">92-2</strain>
    </source>
</reference>
<protein>
    <submittedName>
        <fullName evidence="1">Uncharacterized protein</fullName>
    </submittedName>
</protein>
<sequence length="109" mass="13238">MEWGLTIMGWGTRKLFRHEYFMPCKILRALRIGKHSDWVYALYRVMNEPANGPIFFATAEDVTHEKNRPDPCPDDEHLYAHRLWLQVHCRYEGLHYLHRHQEARYQSRK</sequence>
<accession>A0A212J1L9</accession>
<name>A0A212J1L9_9BACT</name>
<organism evidence="1">
    <name type="scientific">uncultured Desulfovibrio sp</name>
    <dbReference type="NCBI Taxonomy" id="167968"/>
    <lineage>
        <taxon>Bacteria</taxon>
        <taxon>Pseudomonadati</taxon>
        <taxon>Thermodesulfobacteriota</taxon>
        <taxon>Desulfovibrionia</taxon>
        <taxon>Desulfovibrionales</taxon>
        <taxon>Desulfovibrionaceae</taxon>
        <taxon>Desulfovibrio</taxon>
        <taxon>environmental samples</taxon>
    </lineage>
</organism>
<dbReference type="EMBL" id="FLUP01000001">
    <property type="protein sequence ID" value="SBV93356.1"/>
    <property type="molecule type" value="Genomic_DNA"/>
</dbReference>
<dbReference type="AlphaFoldDB" id="A0A212J1L9"/>
<gene>
    <name evidence="1" type="ORF">KM92DES2_10391</name>
</gene>